<evidence type="ECO:0000313" key="2">
    <source>
        <dbReference type="Proteomes" id="UP000324222"/>
    </source>
</evidence>
<dbReference type="AlphaFoldDB" id="A0A5B7GC77"/>
<comment type="caution">
    <text evidence="1">The sequence shown here is derived from an EMBL/GenBank/DDBJ whole genome shotgun (WGS) entry which is preliminary data.</text>
</comment>
<evidence type="ECO:0000313" key="1">
    <source>
        <dbReference type="EMBL" id="MPC57661.1"/>
    </source>
</evidence>
<organism evidence="1 2">
    <name type="scientific">Portunus trituberculatus</name>
    <name type="common">Swimming crab</name>
    <name type="synonym">Neptunus trituberculatus</name>
    <dbReference type="NCBI Taxonomy" id="210409"/>
    <lineage>
        <taxon>Eukaryota</taxon>
        <taxon>Metazoa</taxon>
        <taxon>Ecdysozoa</taxon>
        <taxon>Arthropoda</taxon>
        <taxon>Crustacea</taxon>
        <taxon>Multicrustacea</taxon>
        <taxon>Malacostraca</taxon>
        <taxon>Eumalacostraca</taxon>
        <taxon>Eucarida</taxon>
        <taxon>Decapoda</taxon>
        <taxon>Pleocyemata</taxon>
        <taxon>Brachyura</taxon>
        <taxon>Eubrachyura</taxon>
        <taxon>Portunoidea</taxon>
        <taxon>Portunidae</taxon>
        <taxon>Portuninae</taxon>
        <taxon>Portunus</taxon>
    </lineage>
</organism>
<name>A0A5B7GC77_PORTR</name>
<reference evidence="1 2" key="1">
    <citation type="submission" date="2019-05" db="EMBL/GenBank/DDBJ databases">
        <title>Another draft genome of Portunus trituberculatus and its Hox gene families provides insights of decapod evolution.</title>
        <authorList>
            <person name="Jeong J.-H."/>
            <person name="Song I."/>
            <person name="Kim S."/>
            <person name="Choi T."/>
            <person name="Kim D."/>
            <person name="Ryu S."/>
            <person name="Kim W."/>
        </authorList>
    </citation>
    <scope>NUCLEOTIDE SEQUENCE [LARGE SCALE GENOMIC DNA]</scope>
    <source>
        <tissue evidence="1">Muscle</tissue>
    </source>
</reference>
<keyword evidence="2" id="KW-1185">Reference proteome</keyword>
<dbReference type="EMBL" id="VSRR010014968">
    <property type="protein sequence ID" value="MPC57661.1"/>
    <property type="molecule type" value="Genomic_DNA"/>
</dbReference>
<proteinExistence type="predicted"/>
<protein>
    <submittedName>
        <fullName evidence="1">Uncharacterized protein</fullName>
    </submittedName>
</protein>
<gene>
    <name evidence="1" type="ORF">E2C01_051645</name>
</gene>
<dbReference type="Proteomes" id="UP000324222">
    <property type="component" value="Unassembled WGS sequence"/>
</dbReference>
<sequence length="81" mass="8981">MEWPTVMTAYKWSVVATYLLGGLEDVTPEHVGSSVAGNVRKYLEILGVMGHVEDSVDGMTHDEQLVLVEVHKRDKAKALQD</sequence>
<accession>A0A5B7GC77</accession>